<dbReference type="PANTHER" id="PTHR12682:SF11">
    <property type="entry name" value="PROTEIN ARCHEASE"/>
    <property type="match status" value="1"/>
</dbReference>
<dbReference type="PANTHER" id="PTHR12682">
    <property type="entry name" value="ARCHEASE"/>
    <property type="match status" value="1"/>
</dbReference>
<keyword evidence="2" id="KW-0819">tRNA processing</keyword>
<sequence>MAQPCWQHLEHGADIGVRGCADSLPEAFAQAALALTALITEPAAIVEREAVRIDCREADPELLLYDWLNALVYAMATRGLLFGRFQVSIEADHLQATAYGEAVDRQRHRPAVEVKGATMTGLQVRPATPGGWIVECIVDV</sequence>
<protein>
    <submittedName>
        <fullName evidence="6">Archease</fullName>
    </submittedName>
</protein>
<dbReference type="InterPro" id="IPR036820">
    <property type="entry name" value="Archease_dom_sf"/>
</dbReference>
<dbReference type="Gene3D" id="3.55.10.10">
    <property type="entry name" value="Archease domain"/>
    <property type="match status" value="1"/>
</dbReference>
<evidence type="ECO:0000256" key="4">
    <source>
        <dbReference type="ARBA" id="ARBA00022837"/>
    </source>
</evidence>
<dbReference type="Proteomes" id="UP001560296">
    <property type="component" value="Unassembled WGS sequence"/>
</dbReference>
<name>A0ABV3YQ59_9PSED</name>
<evidence type="ECO:0000313" key="6">
    <source>
        <dbReference type="EMBL" id="MEX6501432.1"/>
    </source>
</evidence>
<gene>
    <name evidence="6" type="ORF">AB5S05_05095</name>
</gene>
<dbReference type="SUPFAM" id="SSF69819">
    <property type="entry name" value="MTH1598-like"/>
    <property type="match status" value="1"/>
</dbReference>
<reference evidence="6 7" key="1">
    <citation type="submission" date="2024-07" db="EMBL/GenBank/DDBJ databases">
        <authorList>
            <person name="Li M."/>
        </authorList>
    </citation>
    <scope>NUCLEOTIDE SEQUENCE [LARGE SCALE GENOMIC DNA]</scope>
    <source>
        <strain evidence="6 7">25A3E</strain>
    </source>
</reference>
<keyword evidence="7" id="KW-1185">Reference proteome</keyword>
<dbReference type="Pfam" id="PF01951">
    <property type="entry name" value="Archease"/>
    <property type="match status" value="1"/>
</dbReference>
<comment type="similarity">
    <text evidence="1">Belongs to the archease family.</text>
</comment>
<evidence type="ECO:0000256" key="2">
    <source>
        <dbReference type="ARBA" id="ARBA00022694"/>
    </source>
</evidence>
<evidence type="ECO:0000256" key="1">
    <source>
        <dbReference type="ARBA" id="ARBA00007963"/>
    </source>
</evidence>
<dbReference type="RefSeq" id="WP_369286404.1">
    <property type="nucleotide sequence ID" value="NZ_JBFTEG010000003.1"/>
</dbReference>
<dbReference type="InterPro" id="IPR023572">
    <property type="entry name" value="Archease_dom"/>
</dbReference>
<dbReference type="InterPro" id="IPR002804">
    <property type="entry name" value="Archease"/>
</dbReference>
<organism evidence="6 7">
    <name type="scientific">Pseudomonas zhanjiangensis</name>
    <dbReference type="NCBI Taxonomy" id="3239015"/>
    <lineage>
        <taxon>Bacteria</taxon>
        <taxon>Pseudomonadati</taxon>
        <taxon>Pseudomonadota</taxon>
        <taxon>Gammaproteobacteria</taxon>
        <taxon>Pseudomonadales</taxon>
        <taxon>Pseudomonadaceae</taxon>
        <taxon>Pseudomonas</taxon>
    </lineage>
</organism>
<feature type="domain" description="Archease" evidence="5">
    <location>
        <begin position="6"/>
        <end position="140"/>
    </location>
</feature>
<accession>A0ABV3YQ59</accession>
<evidence type="ECO:0000259" key="5">
    <source>
        <dbReference type="Pfam" id="PF01951"/>
    </source>
</evidence>
<dbReference type="EMBL" id="JBFTEG010000003">
    <property type="protein sequence ID" value="MEX6501432.1"/>
    <property type="molecule type" value="Genomic_DNA"/>
</dbReference>
<proteinExistence type="inferred from homology"/>
<evidence type="ECO:0000256" key="3">
    <source>
        <dbReference type="ARBA" id="ARBA00022723"/>
    </source>
</evidence>
<keyword evidence="3" id="KW-0479">Metal-binding</keyword>
<evidence type="ECO:0000313" key="7">
    <source>
        <dbReference type="Proteomes" id="UP001560296"/>
    </source>
</evidence>
<comment type="caution">
    <text evidence="6">The sequence shown here is derived from an EMBL/GenBank/DDBJ whole genome shotgun (WGS) entry which is preliminary data.</text>
</comment>
<keyword evidence="4" id="KW-0106">Calcium</keyword>